<organism evidence="2 3">
    <name type="scientific">Pyrococcus abyssi (strain GE5 / Orsay)</name>
    <dbReference type="NCBI Taxonomy" id="272844"/>
    <lineage>
        <taxon>Archaea</taxon>
        <taxon>Methanobacteriati</taxon>
        <taxon>Methanobacteriota</taxon>
        <taxon>Thermococci</taxon>
        <taxon>Thermococcales</taxon>
        <taxon>Thermococcaceae</taxon>
        <taxon>Pyrococcus</taxon>
    </lineage>
</organism>
<evidence type="ECO:0000313" key="2">
    <source>
        <dbReference type="EMBL" id="CCE70816.1"/>
    </source>
</evidence>
<comment type="miscellaneous">
    <text evidence="2">The sequence shown here is derived from an EMBL/GenBank/DDBJ third party annotation (TPA) entry.</text>
</comment>
<evidence type="ECO:0000313" key="3">
    <source>
        <dbReference type="Proteomes" id="UP000009139"/>
    </source>
</evidence>
<evidence type="ECO:0008006" key="4">
    <source>
        <dbReference type="Google" id="ProtNLM"/>
    </source>
</evidence>
<accession>G8ZHH9</accession>
<keyword evidence="1" id="KW-1133">Transmembrane helix</keyword>
<sequence length="79" mass="8594">MNIIIPLVLGIVVGYAIRGKVKFNFELLMSVTLVTLILLMGMKAGNVKVDALKILSYSITLALTSVVGSVTLAKIMWRE</sequence>
<dbReference type="OrthoDB" id="86270at2157"/>
<dbReference type="Proteomes" id="UP000009139">
    <property type="component" value="Chromosome"/>
</dbReference>
<dbReference type="AlphaFoldDB" id="G8ZHH9"/>
<proteinExistence type="predicted"/>
<keyword evidence="1" id="KW-0812">Transmembrane</keyword>
<keyword evidence="1" id="KW-0472">Membrane</keyword>
<feature type="transmembrane region" description="Helical" evidence="1">
    <location>
        <begin position="54"/>
        <end position="77"/>
    </location>
</feature>
<evidence type="ECO:0000256" key="1">
    <source>
        <dbReference type="SAM" id="Phobius"/>
    </source>
</evidence>
<reference evidence="2 3" key="1">
    <citation type="journal article" date="2012" name="Curr. Microbiol.">
        <title>Re-annotation of two hyperthermophilic archaea Pyrococcus abyssi GE5 and Pyrococcus furiosus DSM 3638.</title>
        <authorList>
            <person name="Gao J."/>
            <person name="Wang J."/>
        </authorList>
    </citation>
    <scope>GENOME REANNOTATION</scope>
    <source>
        <strain evidence="3">GE5 / Orsay</strain>
    </source>
</reference>
<gene>
    <name evidence="2" type="ordered locus">PAB7348</name>
</gene>
<dbReference type="RefSeq" id="WP_010868488.1">
    <property type="nucleotide sequence ID" value="NC_000868.1"/>
</dbReference>
<name>G8ZHH9_PYRAB</name>
<feature type="transmembrane region" description="Helical" evidence="1">
    <location>
        <begin position="26"/>
        <end position="42"/>
    </location>
</feature>
<dbReference type="EMBL" id="HE613800">
    <property type="protein sequence ID" value="CCE70816.1"/>
    <property type="molecule type" value="Genomic_DNA"/>
</dbReference>
<protein>
    <recommendedName>
        <fullName evidence="4">Transmembrane protein</fullName>
    </recommendedName>
</protein>